<dbReference type="AlphaFoldDB" id="A0A5B7HKK8"/>
<evidence type="ECO:0000313" key="2">
    <source>
        <dbReference type="Proteomes" id="UP000324222"/>
    </source>
</evidence>
<organism evidence="1 2">
    <name type="scientific">Portunus trituberculatus</name>
    <name type="common">Swimming crab</name>
    <name type="synonym">Neptunus trituberculatus</name>
    <dbReference type="NCBI Taxonomy" id="210409"/>
    <lineage>
        <taxon>Eukaryota</taxon>
        <taxon>Metazoa</taxon>
        <taxon>Ecdysozoa</taxon>
        <taxon>Arthropoda</taxon>
        <taxon>Crustacea</taxon>
        <taxon>Multicrustacea</taxon>
        <taxon>Malacostraca</taxon>
        <taxon>Eumalacostraca</taxon>
        <taxon>Eucarida</taxon>
        <taxon>Decapoda</taxon>
        <taxon>Pleocyemata</taxon>
        <taxon>Brachyura</taxon>
        <taxon>Eubrachyura</taxon>
        <taxon>Portunoidea</taxon>
        <taxon>Portunidae</taxon>
        <taxon>Portuninae</taxon>
        <taxon>Portunus</taxon>
    </lineage>
</organism>
<dbReference type="Proteomes" id="UP000324222">
    <property type="component" value="Unassembled WGS sequence"/>
</dbReference>
<accession>A0A5B7HKK8</accession>
<gene>
    <name evidence="1" type="ORF">E2C01_067286</name>
</gene>
<protein>
    <submittedName>
        <fullName evidence="1">Uncharacterized protein</fullName>
    </submittedName>
</protein>
<evidence type="ECO:0000313" key="1">
    <source>
        <dbReference type="EMBL" id="MPC72970.1"/>
    </source>
</evidence>
<name>A0A5B7HKK8_PORTR</name>
<dbReference type="EMBL" id="VSRR010035807">
    <property type="protein sequence ID" value="MPC72970.1"/>
    <property type="molecule type" value="Genomic_DNA"/>
</dbReference>
<comment type="caution">
    <text evidence="1">The sequence shown here is derived from an EMBL/GenBank/DDBJ whole genome shotgun (WGS) entry which is preliminary data.</text>
</comment>
<keyword evidence="2" id="KW-1185">Reference proteome</keyword>
<proteinExistence type="predicted"/>
<sequence length="95" mass="10843">MLERGAAVNPARDLTSSVRSTMLRFVGRTRVASVRTNLDDTFRRTDTILEKVHSWPKFKGGNMKLLSSKLRFQIRLEDLRWVCLCACVCGGGRWV</sequence>
<reference evidence="1 2" key="1">
    <citation type="submission" date="2019-05" db="EMBL/GenBank/DDBJ databases">
        <title>Another draft genome of Portunus trituberculatus and its Hox gene families provides insights of decapod evolution.</title>
        <authorList>
            <person name="Jeong J.-H."/>
            <person name="Song I."/>
            <person name="Kim S."/>
            <person name="Choi T."/>
            <person name="Kim D."/>
            <person name="Ryu S."/>
            <person name="Kim W."/>
        </authorList>
    </citation>
    <scope>NUCLEOTIDE SEQUENCE [LARGE SCALE GENOMIC DNA]</scope>
    <source>
        <tissue evidence="1">Muscle</tissue>
    </source>
</reference>
<dbReference type="OrthoDB" id="1890790at2759"/>